<dbReference type="KEGG" id="fas:105263622"/>
<dbReference type="RefSeq" id="XP_011298246.1">
    <property type="nucleotide sequence ID" value="XM_011299944.1"/>
</dbReference>
<organism evidence="2">
    <name type="scientific">Fopius arisanus</name>
    <dbReference type="NCBI Taxonomy" id="64838"/>
    <lineage>
        <taxon>Eukaryota</taxon>
        <taxon>Metazoa</taxon>
        <taxon>Ecdysozoa</taxon>
        <taxon>Arthropoda</taxon>
        <taxon>Hexapoda</taxon>
        <taxon>Insecta</taxon>
        <taxon>Pterygota</taxon>
        <taxon>Neoptera</taxon>
        <taxon>Endopterygota</taxon>
        <taxon>Hymenoptera</taxon>
        <taxon>Apocrita</taxon>
        <taxon>Ichneumonoidea</taxon>
        <taxon>Braconidae</taxon>
        <taxon>Opiinae</taxon>
        <taxon>Fopius</taxon>
    </lineage>
</organism>
<dbReference type="GeneID" id="105263622"/>
<keyword evidence="3" id="KW-1185">Reference proteome</keyword>
<evidence type="ECO:0000313" key="2">
    <source>
        <dbReference type="EMBL" id="JAG83768.1"/>
    </source>
</evidence>
<reference evidence="2" key="1">
    <citation type="submission" date="2015-01" db="EMBL/GenBank/DDBJ databases">
        <title>Transcriptome Assembly of Fopius arisanus.</title>
        <authorList>
            <person name="Geib S."/>
        </authorList>
    </citation>
    <scope>NUCLEOTIDE SEQUENCE</scope>
</reference>
<dbReference type="SUPFAM" id="SSF144232">
    <property type="entry name" value="HIT/MYND zinc finger-like"/>
    <property type="match status" value="1"/>
</dbReference>
<dbReference type="PANTHER" id="PTHR28069:SF2">
    <property type="entry name" value="GH20023P"/>
    <property type="match status" value="1"/>
</dbReference>
<accession>A0A9R1TW40</accession>
<protein>
    <submittedName>
        <fullName evidence="2">Zmynd17 protein</fullName>
    </submittedName>
</protein>
<accession>A0A0C9S0C5</accession>
<dbReference type="PANTHER" id="PTHR28069">
    <property type="entry name" value="GH20023P"/>
    <property type="match status" value="1"/>
</dbReference>
<name>A0A0C9S0C5_9HYME</name>
<evidence type="ECO:0000259" key="1">
    <source>
        <dbReference type="Pfam" id="PF20179"/>
    </source>
</evidence>
<dbReference type="EMBL" id="GBYB01014001">
    <property type="protein sequence ID" value="JAG83768.1"/>
    <property type="molecule type" value="Transcribed_RNA"/>
</dbReference>
<gene>
    <name evidence="2" type="primary">Zmynd17</name>
    <name evidence="4" type="synonym">LOC105263622</name>
    <name evidence="2" type="ORF">g.25074</name>
</gene>
<proteinExistence type="predicted"/>
<reference evidence="4" key="2">
    <citation type="submission" date="2025-04" db="UniProtKB">
        <authorList>
            <consortium name="RefSeq"/>
        </authorList>
    </citation>
    <scope>IDENTIFICATION</scope>
    <source>
        <strain evidence="4">USDA-PBARC FA_bdor</strain>
        <tissue evidence="4">Whole organism</tissue>
    </source>
</reference>
<dbReference type="Proteomes" id="UP000694866">
    <property type="component" value="Unplaced"/>
</dbReference>
<evidence type="ECO:0000313" key="4">
    <source>
        <dbReference type="RefSeq" id="XP_011298246.1"/>
    </source>
</evidence>
<sequence length="429" mass="48975">MEWNSFYSNACYECGNWGDSYPLTMCKSCRAVGFCDKDLKIGVERHKALCEVLTELRGSSPSVFISEGDSQASWALMKTNLMLIIQLKLGRKLNKQEEEVLKFPKRCLSCFETDPERLTDCKVCPGTSFCSRHLQSQEEHAVRCRKLTECAASDVFFALLLRREIPGIPEDHSSSKLPEDMNQFLKNCGPNIAHFPHNVQRSASSEVFTRPLSLLYGIERLRYSVGDVLVIHVVGASAIDLEDPSAFEIVRHFRPNIKELLLVFVGPDLKGIDVPSMTPYLCSQCKKSDVKLDVHIISKLYHEFFEETGFRIPDIVVGYNIGIHECLEADSERDTWAPTVKTLGKLGSPLVVTSYTLEEAQRDYERILKGSRHFVGVMMEKNPFGSLRHYRDFENDEFYYQNQFIMAFTGKEMTECMRGLTLREDMMCD</sequence>
<feature type="domain" description="Mitochondrial splicing suppressor 51-like C-terminal" evidence="1">
    <location>
        <begin position="211"/>
        <end position="393"/>
    </location>
</feature>
<evidence type="ECO:0000313" key="3">
    <source>
        <dbReference type="Proteomes" id="UP000694866"/>
    </source>
</evidence>
<dbReference type="Pfam" id="PF20179">
    <property type="entry name" value="MSS51_C"/>
    <property type="match status" value="1"/>
</dbReference>
<dbReference type="InterPro" id="IPR046824">
    <property type="entry name" value="Mss51-like_C"/>
</dbReference>
<dbReference type="OrthoDB" id="5282002at2759"/>
<dbReference type="AlphaFoldDB" id="A0A0C9S0C5"/>